<organism evidence="1 2">
    <name type="scientific">Ensete ventricosum</name>
    <name type="common">Abyssinian banana</name>
    <name type="synonym">Musa ensete</name>
    <dbReference type="NCBI Taxonomy" id="4639"/>
    <lineage>
        <taxon>Eukaryota</taxon>
        <taxon>Viridiplantae</taxon>
        <taxon>Streptophyta</taxon>
        <taxon>Embryophyta</taxon>
        <taxon>Tracheophyta</taxon>
        <taxon>Spermatophyta</taxon>
        <taxon>Magnoliopsida</taxon>
        <taxon>Liliopsida</taxon>
        <taxon>Zingiberales</taxon>
        <taxon>Musaceae</taxon>
        <taxon>Ensete</taxon>
    </lineage>
</organism>
<dbReference type="AlphaFoldDB" id="A0A427ACP7"/>
<name>A0A427ACP7_ENSVE</name>
<dbReference type="Proteomes" id="UP000287651">
    <property type="component" value="Unassembled WGS sequence"/>
</dbReference>
<evidence type="ECO:0000313" key="2">
    <source>
        <dbReference type="Proteomes" id="UP000287651"/>
    </source>
</evidence>
<proteinExistence type="predicted"/>
<protein>
    <submittedName>
        <fullName evidence="1">Uncharacterized protein</fullName>
    </submittedName>
</protein>
<evidence type="ECO:0000313" key="1">
    <source>
        <dbReference type="EMBL" id="RRT74003.1"/>
    </source>
</evidence>
<dbReference type="EMBL" id="AMZH03002908">
    <property type="protein sequence ID" value="RRT74003.1"/>
    <property type="molecule type" value="Genomic_DNA"/>
</dbReference>
<accession>A0A427ACP7</accession>
<reference evidence="1 2" key="1">
    <citation type="journal article" date="2014" name="Agronomy (Basel)">
        <title>A Draft Genome Sequence for Ensete ventricosum, the Drought-Tolerant Tree Against Hunger.</title>
        <authorList>
            <person name="Harrison J."/>
            <person name="Moore K.A."/>
            <person name="Paszkiewicz K."/>
            <person name="Jones T."/>
            <person name="Grant M."/>
            <person name="Ambacheew D."/>
            <person name="Muzemil S."/>
            <person name="Studholme D.J."/>
        </authorList>
    </citation>
    <scope>NUCLEOTIDE SEQUENCE [LARGE SCALE GENOMIC DNA]</scope>
</reference>
<comment type="caution">
    <text evidence="1">The sequence shown here is derived from an EMBL/GenBank/DDBJ whole genome shotgun (WGS) entry which is preliminary data.</text>
</comment>
<gene>
    <name evidence="1" type="ORF">B296_00032803</name>
</gene>
<sequence length="87" mass="9456">MSVRQGTGTNNISVCPHVLCSDASDSLETVPDAVPTVFTEPPIEEQLLWHTLLPSGNLDTELDWGDNLDSGWNCTKNPVLHVDLALD</sequence>